<keyword evidence="7" id="KW-0449">Lipoprotein</keyword>
<proteinExistence type="inferred from homology"/>
<comment type="caution">
    <text evidence="8">The sequence shown here is derived from an EMBL/GenBank/DDBJ whole genome shotgun (WGS) entry which is preliminary data.</text>
</comment>
<evidence type="ECO:0000256" key="3">
    <source>
        <dbReference type="ARBA" id="ARBA00022729"/>
    </source>
</evidence>
<dbReference type="EMBL" id="JACOOI010000014">
    <property type="protein sequence ID" value="MBC5643940.1"/>
    <property type="molecule type" value="Genomic_DNA"/>
</dbReference>
<evidence type="ECO:0000256" key="5">
    <source>
        <dbReference type="ARBA" id="ARBA00023139"/>
    </source>
</evidence>
<evidence type="ECO:0000256" key="6">
    <source>
        <dbReference type="ARBA" id="ARBA00023237"/>
    </source>
</evidence>
<keyword evidence="6" id="KW-0998">Cell outer membrane</keyword>
<evidence type="ECO:0000256" key="4">
    <source>
        <dbReference type="ARBA" id="ARBA00023136"/>
    </source>
</evidence>
<evidence type="ECO:0000256" key="2">
    <source>
        <dbReference type="ARBA" id="ARBA00007248"/>
    </source>
</evidence>
<evidence type="ECO:0000256" key="1">
    <source>
        <dbReference type="ARBA" id="ARBA00004442"/>
    </source>
</evidence>
<keyword evidence="3" id="KW-0732">Signal</keyword>
<dbReference type="Pfam" id="PF08842">
    <property type="entry name" value="Mfa2"/>
    <property type="match status" value="1"/>
</dbReference>
<evidence type="ECO:0000313" key="8">
    <source>
        <dbReference type="EMBL" id="MBC5643940.1"/>
    </source>
</evidence>
<dbReference type="RefSeq" id="WP_186959900.1">
    <property type="nucleotide sequence ID" value="NZ_JACOOI010000014.1"/>
</dbReference>
<comment type="similarity">
    <text evidence="2">Belongs to the bacteroidetes fimbrillin superfamily. FimB/Mfa2 family.</text>
</comment>
<name>A0ABR7E2E1_9BACT</name>
<organism evidence="8 9">
    <name type="scientific">Parabacteroides segnis</name>
    <dbReference type="NCBI Taxonomy" id="2763058"/>
    <lineage>
        <taxon>Bacteria</taxon>
        <taxon>Pseudomonadati</taxon>
        <taxon>Bacteroidota</taxon>
        <taxon>Bacteroidia</taxon>
        <taxon>Bacteroidales</taxon>
        <taxon>Tannerellaceae</taxon>
        <taxon>Parabacteroides</taxon>
    </lineage>
</organism>
<evidence type="ECO:0000256" key="7">
    <source>
        <dbReference type="ARBA" id="ARBA00023288"/>
    </source>
</evidence>
<keyword evidence="4" id="KW-0472">Membrane</keyword>
<dbReference type="Proteomes" id="UP000644010">
    <property type="component" value="Unassembled WGS sequence"/>
</dbReference>
<keyword evidence="5" id="KW-0564">Palmitate</keyword>
<reference evidence="8 9" key="1">
    <citation type="submission" date="2020-08" db="EMBL/GenBank/DDBJ databases">
        <title>Genome public.</title>
        <authorList>
            <person name="Liu C."/>
            <person name="Sun Q."/>
        </authorList>
    </citation>
    <scope>NUCLEOTIDE SEQUENCE [LARGE SCALE GENOMIC DNA]</scope>
    <source>
        <strain evidence="8 9">BX2</strain>
    </source>
</reference>
<dbReference type="Gene3D" id="2.60.40.2100">
    <property type="match status" value="1"/>
</dbReference>
<sequence>MKRVSLIKKLLFPALCLCVLVTGCVNEDLEECYKLRLRAENIKGEDVTGLGYVSAASLYIFDENQNYLETRVLDKDFIISHDEIVLDNYPANRKLNIVAWGNVNVLGDKQEVSESKRIEELKVMLKSQNSLAVLPDSLYFGIQQVQTKASGGITENKEIVVHPKVGSVTIETRNLEYGLRSKGISSVKECDFYLNRTLSGFDFQGEQIGDSVYYNPASVASDEKIGEWKTPNLQTACPGDSLGVSLDINGINLGSATLDQDNKPIATKAGENTHIVLEFAEDGTLSARVQVRPWGEVNDHIEF</sequence>
<comment type="subcellular location">
    <subcellularLocation>
        <location evidence="1">Cell outer membrane</location>
    </subcellularLocation>
</comment>
<gene>
    <name evidence="8" type="ORF">H8S77_13725</name>
</gene>
<accession>A0ABR7E2E1</accession>
<dbReference type="InterPro" id="IPR014941">
    <property type="entry name" value="FimB/Mfa2/Mfa3"/>
</dbReference>
<evidence type="ECO:0000313" key="9">
    <source>
        <dbReference type="Proteomes" id="UP000644010"/>
    </source>
</evidence>
<dbReference type="PROSITE" id="PS51257">
    <property type="entry name" value="PROKAR_LIPOPROTEIN"/>
    <property type="match status" value="1"/>
</dbReference>
<keyword evidence="9" id="KW-1185">Reference proteome</keyword>
<protein>
    <submittedName>
        <fullName evidence="8">FimB/Mfa2 family fimbrial subunit</fullName>
    </submittedName>
</protein>